<evidence type="ECO:0000313" key="7">
    <source>
        <dbReference type="Proteomes" id="UP000190625"/>
    </source>
</evidence>
<keyword evidence="7" id="KW-1185">Reference proteome</keyword>
<name>A0A1T4NWW5_9FIRM</name>
<dbReference type="AlphaFoldDB" id="A0A1T4NWW5"/>
<evidence type="ECO:0000259" key="5">
    <source>
        <dbReference type="PROSITE" id="PS51063"/>
    </source>
</evidence>
<keyword evidence="2" id="KW-0238">DNA-binding</keyword>
<dbReference type="Pfam" id="PF13545">
    <property type="entry name" value="HTH_Crp_2"/>
    <property type="match status" value="1"/>
</dbReference>
<evidence type="ECO:0000256" key="3">
    <source>
        <dbReference type="ARBA" id="ARBA00023163"/>
    </source>
</evidence>
<dbReference type="Gene3D" id="2.60.120.10">
    <property type="entry name" value="Jelly Rolls"/>
    <property type="match status" value="1"/>
</dbReference>
<evidence type="ECO:0000313" key="6">
    <source>
        <dbReference type="EMBL" id="SJZ83840.1"/>
    </source>
</evidence>
<dbReference type="InterPro" id="IPR018490">
    <property type="entry name" value="cNMP-bd_dom_sf"/>
</dbReference>
<evidence type="ECO:0000259" key="4">
    <source>
        <dbReference type="PROSITE" id="PS50042"/>
    </source>
</evidence>
<dbReference type="InterPro" id="IPR000595">
    <property type="entry name" value="cNMP-bd_dom"/>
</dbReference>
<gene>
    <name evidence="6" type="ORF">SAMN02745118_01971</name>
</gene>
<evidence type="ECO:0000256" key="2">
    <source>
        <dbReference type="ARBA" id="ARBA00023125"/>
    </source>
</evidence>
<dbReference type="PANTHER" id="PTHR24567">
    <property type="entry name" value="CRP FAMILY TRANSCRIPTIONAL REGULATORY PROTEIN"/>
    <property type="match status" value="1"/>
</dbReference>
<dbReference type="CDD" id="cd00038">
    <property type="entry name" value="CAP_ED"/>
    <property type="match status" value="1"/>
</dbReference>
<dbReference type="InterPro" id="IPR036388">
    <property type="entry name" value="WH-like_DNA-bd_sf"/>
</dbReference>
<organism evidence="6 7">
    <name type="scientific">Selenihalanaerobacter shriftii</name>
    <dbReference type="NCBI Taxonomy" id="142842"/>
    <lineage>
        <taxon>Bacteria</taxon>
        <taxon>Bacillati</taxon>
        <taxon>Bacillota</taxon>
        <taxon>Clostridia</taxon>
        <taxon>Halanaerobiales</taxon>
        <taxon>Halobacteroidaceae</taxon>
        <taxon>Selenihalanaerobacter</taxon>
    </lineage>
</organism>
<dbReference type="GO" id="GO:0003700">
    <property type="term" value="F:DNA-binding transcription factor activity"/>
    <property type="evidence" value="ECO:0007669"/>
    <property type="project" value="TreeGrafter"/>
</dbReference>
<dbReference type="InterPro" id="IPR050397">
    <property type="entry name" value="Env_Response_Regulators"/>
</dbReference>
<keyword evidence="3" id="KW-0804">Transcription</keyword>
<dbReference type="GO" id="GO:0005829">
    <property type="term" value="C:cytosol"/>
    <property type="evidence" value="ECO:0007669"/>
    <property type="project" value="TreeGrafter"/>
</dbReference>
<accession>A0A1T4NWW5</accession>
<dbReference type="SMART" id="SM00419">
    <property type="entry name" value="HTH_CRP"/>
    <property type="match status" value="1"/>
</dbReference>
<dbReference type="InterPro" id="IPR014710">
    <property type="entry name" value="RmlC-like_jellyroll"/>
</dbReference>
<proteinExistence type="predicted"/>
<dbReference type="EMBL" id="FUWM01000016">
    <property type="protein sequence ID" value="SJZ83840.1"/>
    <property type="molecule type" value="Genomic_DNA"/>
</dbReference>
<dbReference type="GO" id="GO:0003677">
    <property type="term" value="F:DNA binding"/>
    <property type="evidence" value="ECO:0007669"/>
    <property type="project" value="UniProtKB-KW"/>
</dbReference>
<dbReference type="STRING" id="142842.SAMN02745118_01971"/>
<dbReference type="Gene3D" id="1.10.10.10">
    <property type="entry name" value="Winged helix-like DNA-binding domain superfamily/Winged helix DNA-binding domain"/>
    <property type="match status" value="1"/>
</dbReference>
<dbReference type="PANTHER" id="PTHR24567:SF28">
    <property type="entry name" value="LISTERIOLYSIN REGULATORY PROTEIN"/>
    <property type="match status" value="1"/>
</dbReference>
<dbReference type="InterPro" id="IPR036390">
    <property type="entry name" value="WH_DNA-bd_sf"/>
</dbReference>
<dbReference type="SUPFAM" id="SSF46785">
    <property type="entry name" value="Winged helix' DNA-binding domain"/>
    <property type="match status" value="1"/>
</dbReference>
<dbReference type="SMART" id="SM00100">
    <property type="entry name" value="cNMP"/>
    <property type="match status" value="1"/>
</dbReference>
<dbReference type="PROSITE" id="PS50042">
    <property type="entry name" value="CNMP_BINDING_3"/>
    <property type="match status" value="1"/>
</dbReference>
<sequence length="217" mass="24421">MRELSIFEGLSNKELLMVPSFAKGRLYEGGEILFNEGEKMEAIYLIKSGQVKLSRLFKNGKEITLQIISSDQVLGENALFSDSEHAFTATVVEDAFICACTKQEFERLIDEYPQVGLKIIKTLGKKLEQFTKRVDSLAMYDVKGRLINLFFHLSEEYGIESSKGVTIDLELTHQDVAEFIGASRVMVTKALSQLEGIIKHNKKFMISEPDSLLSLIS</sequence>
<dbReference type="Proteomes" id="UP000190625">
    <property type="component" value="Unassembled WGS sequence"/>
</dbReference>
<dbReference type="PROSITE" id="PS51063">
    <property type="entry name" value="HTH_CRP_2"/>
    <property type="match status" value="1"/>
</dbReference>
<dbReference type="Pfam" id="PF00027">
    <property type="entry name" value="cNMP_binding"/>
    <property type="match status" value="1"/>
</dbReference>
<feature type="domain" description="HTH crp-type" evidence="5">
    <location>
        <begin position="140"/>
        <end position="210"/>
    </location>
</feature>
<feature type="domain" description="Cyclic nucleotide-binding" evidence="4">
    <location>
        <begin position="6"/>
        <end position="126"/>
    </location>
</feature>
<keyword evidence="1" id="KW-0805">Transcription regulation</keyword>
<evidence type="ECO:0000256" key="1">
    <source>
        <dbReference type="ARBA" id="ARBA00023015"/>
    </source>
</evidence>
<reference evidence="7" key="1">
    <citation type="submission" date="2017-02" db="EMBL/GenBank/DDBJ databases">
        <authorList>
            <person name="Varghese N."/>
            <person name="Submissions S."/>
        </authorList>
    </citation>
    <scope>NUCLEOTIDE SEQUENCE [LARGE SCALE GENOMIC DNA]</scope>
    <source>
        <strain evidence="7">ATCC BAA-73</strain>
    </source>
</reference>
<dbReference type="SUPFAM" id="SSF51206">
    <property type="entry name" value="cAMP-binding domain-like"/>
    <property type="match status" value="1"/>
</dbReference>
<protein>
    <submittedName>
        <fullName evidence="6">CRP/FNR family transcriptional regulator, anaerobic regulatory protein</fullName>
    </submittedName>
</protein>
<dbReference type="InterPro" id="IPR012318">
    <property type="entry name" value="HTH_CRP"/>
</dbReference>